<dbReference type="Pfam" id="PF00175">
    <property type="entry name" value="NAD_binding_1"/>
    <property type="match status" value="1"/>
</dbReference>
<accession>A0ABS2NT30</accession>
<dbReference type="InterPro" id="IPR001433">
    <property type="entry name" value="OxRdtase_FAD/NAD-bd"/>
</dbReference>
<evidence type="ECO:0000259" key="9">
    <source>
        <dbReference type="PROSITE" id="PS51384"/>
    </source>
</evidence>
<proteinExistence type="predicted"/>
<feature type="domain" description="FAD-binding FR-type" evidence="9">
    <location>
        <begin position="11"/>
        <end position="112"/>
    </location>
</feature>
<dbReference type="RefSeq" id="WP_204404017.1">
    <property type="nucleotide sequence ID" value="NZ_JAFBEE010000024.1"/>
</dbReference>
<evidence type="ECO:0000256" key="1">
    <source>
        <dbReference type="ARBA" id="ARBA00001974"/>
    </source>
</evidence>
<sequence>MGFLQDILPIFKKHTLVLQEKRNETGDIVTFIFKPQEKLQWKSGQHGIFFINHVKIKKSSRAFSIASTPDDGEIMISMRITKEPSEYKKALMTMAEGTTITMRGPIGSFYVEENNPVLMVAGGIGITPYRALIKEVSQSQNTKILPKSITLLYLDSKEQYIYHNEFQEMSQDPKINIKHLNSRESLKKEMEDFINQHNNEGKYYLSGSGTMVKELKQTLKDKGISKKQIKNDIFIGY</sequence>
<dbReference type="InterPro" id="IPR008333">
    <property type="entry name" value="Cbr1-like_FAD-bd_dom"/>
</dbReference>
<dbReference type="PRINTS" id="PR00410">
    <property type="entry name" value="PHEHYDRXLASE"/>
</dbReference>
<comment type="cofactor">
    <cofactor evidence="1">
        <name>FAD</name>
        <dbReference type="ChEBI" id="CHEBI:57692"/>
    </cofactor>
</comment>
<keyword evidence="11" id="KW-1185">Reference proteome</keyword>
<dbReference type="InterPro" id="IPR039261">
    <property type="entry name" value="FNR_nucleotide-bd"/>
</dbReference>
<name>A0ABS2NT30_9FIRM</name>
<keyword evidence="4" id="KW-0479">Metal-binding</keyword>
<dbReference type="InterPro" id="IPR017927">
    <property type="entry name" value="FAD-bd_FR_type"/>
</dbReference>
<dbReference type="CDD" id="cd00322">
    <property type="entry name" value="FNR_like"/>
    <property type="match status" value="1"/>
</dbReference>
<keyword evidence="8" id="KW-0411">Iron-sulfur</keyword>
<evidence type="ECO:0000313" key="10">
    <source>
        <dbReference type="EMBL" id="MBM7616110.1"/>
    </source>
</evidence>
<dbReference type="InterPro" id="IPR017938">
    <property type="entry name" value="Riboflavin_synthase-like_b-brl"/>
</dbReference>
<dbReference type="InterPro" id="IPR050415">
    <property type="entry name" value="MRET"/>
</dbReference>
<evidence type="ECO:0000256" key="5">
    <source>
        <dbReference type="ARBA" id="ARBA00022827"/>
    </source>
</evidence>
<protein>
    <submittedName>
        <fullName evidence="10">Ferredoxin-NADP reductase</fullName>
    </submittedName>
</protein>
<dbReference type="PANTHER" id="PTHR47354:SF8">
    <property type="entry name" value="1,2-PHENYLACETYL-COA EPOXIDASE, SUBUNIT E"/>
    <property type="match status" value="1"/>
</dbReference>
<dbReference type="PROSITE" id="PS51384">
    <property type="entry name" value="FAD_FR"/>
    <property type="match status" value="1"/>
</dbReference>
<dbReference type="SUPFAM" id="SSF63380">
    <property type="entry name" value="Riboflavin synthase domain-like"/>
    <property type="match status" value="1"/>
</dbReference>
<dbReference type="Gene3D" id="3.40.50.80">
    <property type="entry name" value="Nucleotide-binding domain of ferredoxin-NADP reductase (FNR) module"/>
    <property type="match status" value="1"/>
</dbReference>
<dbReference type="PANTHER" id="PTHR47354">
    <property type="entry name" value="NADH OXIDOREDUCTASE HCR"/>
    <property type="match status" value="1"/>
</dbReference>
<comment type="caution">
    <text evidence="10">The sequence shown here is derived from an EMBL/GenBank/DDBJ whole genome shotgun (WGS) entry which is preliminary data.</text>
</comment>
<evidence type="ECO:0000256" key="4">
    <source>
        <dbReference type="ARBA" id="ARBA00022723"/>
    </source>
</evidence>
<gene>
    <name evidence="10" type="ORF">JOC73_002686</name>
</gene>
<organism evidence="10 11">
    <name type="scientific">Alkaliphilus hydrothermalis</name>
    <dbReference type="NCBI Taxonomy" id="1482730"/>
    <lineage>
        <taxon>Bacteria</taxon>
        <taxon>Bacillati</taxon>
        <taxon>Bacillota</taxon>
        <taxon>Clostridia</taxon>
        <taxon>Peptostreptococcales</taxon>
        <taxon>Natronincolaceae</taxon>
        <taxon>Alkaliphilus</taxon>
    </lineage>
</organism>
<evidence type="ECO:0000256" key="3">
    <source>
        <dbReference type="ARBA" id="ARBA00022714"/>
    </source>
</evidence>
<keyword evidence="6" id="KW-0560">Oxidoreductase</keyword>
<dbReference type="EMBL" id="JAFBEE010000024">
    <property type="protein sequence ID" value="MBM7616110.1"/>
    <property type="molecule type" value="Genomic_DNA"/>
</dbReference>
<dbReference type="SUPFAM" id="SSF52343">
    <property type="entry name" value="Ferredoxin reductase-like, C-terminal NADP-linked domain"/>
    <property type="match status" value="1"/>
</dbReference>
<dbReference type="Proteomes" id="UP001314796">
    <property type="component" value="Unassembled WGS sequence"/>
</dbReference>
<evidence type="ECO:0000256" key="2">
    <source>
        <dbReference type="ARBA" id="ARBA00022630"/>
    </source>
</evidence>
<keyword evidence="5" id="KW-0274">FAD</keyword>
<keyword evidence="7" id="KW-0408">Iron</keyword>
<dbReference type="Pfam" id="PF00970">
    <property type="entry name" value="FAD_binding_6"/>
    <property type="match status" value="1"/>
</dbReference>
<reference evidence="10 11" key="1">
    <citation type="submission" date="2021-01" db="EMBL/GenBank/DDBJ databases">
        <title>Genomic Encyclopedia of Type Strains, Phase IV (KMG-IV): sequencing the most valuable type-strain genomes for metagenomic binning, comparative biology and taxonomic classification.</title>
        <authorList>
            <person name="Goeker M."/>
        </authorList>
    </citation>
    <scope>NUCLEOTIDE SEQUENCE [LARGE SCALE GENOMIC DNA]</scope>
    <source>
        <strain evidence="10 11">DSM 25890</strain>
    </source>
</reference>
<dbReference type="PRINTS" id="PR00371">
    <property type="entry name" value="FPNCR"/>
</dbReference>
<evidence type="ECO:0000256" key="6">
    <source>
        <dbReference type="ARBA" id="ARBA00023002"/>
    </source>
</evidence>
<evidence type="ECO:0000313" key="11">
    <source>
        <dbReference type="Proteomes" id="UP001314796"/>
    </source>
</evidence>
<keyword evidence="2" id="KW-0285">Flavoprotein</keyword>
<keyword evidence="3" id="KW-0001">2Fe-2S</keyword>
<dbReference type="InterPro" id="IPR001709">
    <property type="entry name" value="Flavoprot_Pyr_Nucl_cyt_Rdtase"/>
</dbReference>
<evidence type="ECO:0000256" key="7">
    <source>
        <dbReference type="ARBA" id="ARBA00023004"/>
    </source>
</evidence>
<dbReference type="Gene3D" id="2.40.30.10">
    <property type="entry name" value="Translation factors"/>
    <property type="match status" value="1"/>
</dbReference>
<evidence type="ECO:0000256" key="8">
    <source>
        <dbReference type="ARBA" id="ARBA00023014"/>
    </source>
</evidence>